<dbReference type="OrthoDB" id="9985069at2"/>
<gene>
    <name evidence="1" type="ORF">Fuma_03029</name>
</gene>
<name>A0A1P8WH78_9PLAN</name>
<evidence type="ECO:0000313" key="2">
    <source>
        <dbReference type="Proteomes" id="UP000187735"/>
    </source>
</evidence>
<proteinExistence type="predicted"/>
<reference evidence="1 2" key="1">
    <citation type="journal article" date="2016" name="Front. Microbiol.">
        <title>Fuerstia marisgermanicae gen. nov., sp. nov., an Unusual Member of the Phylum Planctomycetes from the German Wadden Sea.</title>
        <authorList>
            <person name="Kohn T."/>
            <person name="Heuer A."/>
            <person name="Jogler M."/>
            <person name="Vollmers J."/>
            <person name="Boedeker C."/>
            <person name="Bunk B."/>
            <person name="Rast P."/>
            <person name="Borchert D."/>
            <person name="Glockner I."/>
            <person name="Freese H.M."/>
            <person name="Klenk H.P."/>
            <person name="Overmann J."/>
            <person name="Kaster A.K."/>
            <person name="Rohde M."/>
            <person name="Wiegand S."/>
            <person name="Jogler C."/>
        </authorList>
    </citation>
    <scope>NUCLEOTIDE SEQUENCE [LARGE SCALE GENOMIC DNA]</scope>
    <source>
        <strain evidence="1 2">NH11</strain>
    </source>
</reference>
<sequence length="150" mass="16503">MSRFRDAVHRLANNPMINNPVTNNPVTRFVGNAIKTLANDPSLQQWFGHGVNEVANMVLHGQPAPIYARSASPKDQEIVAPHVQQEEEVTVTSHGPAEPAQAVNVEAPVAQSEVSAEAPTIEPVESMLEQTMHEIEQTPELNHPEQEMYV</sequence>
<dbReference type="EMBL" id="CP017641">
    <property type="protein sequence ID" value="APZ93412.1"/>
    <property type="molecule type" value="Genomic_DNA"/>
</dbReference>
<dbReference type="AlphaFoldDB" id="A0A1P8WH78"/>
<accession>A0A1P8WH78</accession>
<evidence type="ECO:0000313" key="1">
    <source>
        <dbReference type="EMBL" id="APZ93412.1"/>
    </source>
</evidence>
<dbReference type="RefSeq" id="WP_077024874.1">
    <property type="nucleotide sequence ID" value="NZ_CP017641.1"/>
</dbReference>
<dbReference type="Proteomes" id="UP000187735">
    <property type="component" value="Chromosome"/>
</dbReference>
<dbReference type="STRING" id="1891926.Fuma_03029"/>
<keyword evidence="2" id="KW-1185">Reference proteome</keyword>
<protein>
    <submittedName>
        <fullName evidence="1">Uncharacterized protein</fullName>
    </submittedName>
</protein>
<dbReference type="KEGG" id="fmr:Fuma_03029"/>
<organism evidence="1 2">
    <name type="scientific">Fuerstiella marisgermanici</name>
    <dbReference type="NCBI Taxonomy" id="1891926"/>
    <lineage>
        <taxon>Bacteria</taxon>
        <taxon>Pseudomonadati</taxon>
        <taxon>Planctomycetota</taxon>
        <taxon>Planctomycetia</taxon>
        <taxon>Planctomycetales</taxon>
        <taxon>Planctomycetaceae</taxon>
        <taxon>Fuerstiella</taxon>
    </lineage>
</organism>